<comment type="similarity">
    <text evidence="3 6">Belongs to the histone H2A family.</text>
</comment>
<evidence type="ECO:0000256" key="5">
    <source>
        <dbReference type="ARBA" id="ARBA00023242"/>
    </source>
</evidence>
<dbReference type="GO" id="GO:0000786">
    <property type="term" value="C:nucleosome"/>
    <property type="evidence" value="ECO:0007669"/>
    <property type="project" value="UniProtKB-KW"/>
</dbReference>
<comment type="subcellular location">
    <subcellularLocation>
        <location evidence="2">Chromosome</location>
    </subcellularLocation>
    <subcellularLocation>
        <location evidence="1 6">Nucleus</location>
    </subcellularLocation>
</comment>
<keyword evidence="6" id="KW-0238">DNA-binding</keyword>
<evidence type="ECO:0000256" key="1">
    <source>
        <dbReference type="ARBA" id="ARBA00004123"/>
    </source>
</evidence>
<feature type="domain" description="Histone H2A C-terminal" evidence="8">
    <location>
        <begin position="102"/>
        <end position="130"/>
    </location>
</feature>
<dbReference type="PRINTS" id="PR00620">
    <property type="entry name" value="HISTONEH2A"/>
</dbReference>
<evidence type="ECO:0000313" key="9">
    <source>
        <dbReference type="EMBL" id="KAI5072148.1"/>
    </source>
</evidence>
<accession>A0A9D4UQC2</accession>
<organism evidence="9 10">
    <name type="scientific">Adiantum capillus-veneris</name>
    <name type="common">Maidenhair fern</name>
    <dbReference type="NCBI Taxonomy" id="13818"/>
    <lineage>
        <taxon>Eukaryota</taxon>
        <taxon>Viridiplantae</taxon>
        <taxon>Streptophyta</taxon>
        <taxon>Embryophyta</taxon>
        <taxon>Tracheophyta</taxon>
        <taxon>Polypodiopsida</taxon>
        <taxon>Polypodiidae</taxon>
        <taxon>Polypodiales</taxon>
        <taxon>Pteridineae</taxon>
        <taxon>Pteridaceae</taxon>
        <taxon>Vittarioideae</taxon>
        <taxon>Adiantum</taxon>
    </lineage>
</organism>
<dbReference type="PROSITE" id="PS00046">
    <property type="entry name" value="HISTONE_H2A"/>
    <property type="match status" value="1"/>
</dbReference>
<dbReference type="EMBL" id="JABFUD020000012">
    <property type="protein sequence ID" value="KAI5072148.1"/>
    <property type="molecule type" value="Genomic_DNA"/>
</dbReference>
<dbReference type="InterPro" id="IPR002119">
    <property type="entry name" value="Histone_H2A"/>
</dbReference>
<evidence type="ECO:0000256" key="3">
    <source>
        <dbReference type="ARBA" id="ARBA00010691"/>
    </source>
</evidence>
<dbReference type="OrthoDB" id="9421954at2759"/>
<keyword evidence="5 6" id="KW-0539">Nucleus</keyword>
<dbReference type="InterPro" id="IPR032458">
    <property type="entry name" value="Histone_H2A_CS"/>
</dbReference>
<dbReference type="SMART" id="SM00414">
    <property type="entry name" value="H2A"/>
    <property type="match status" value="1"/>
</dbReference>
<protein>
    <recommendedName>
        <fullName evidence="6">Histone H2A</fullName>
    </recommendedName>
</protein>
<keyword evidence="6" id="KW-0544">Nucleosome core</keyword>
<evidence type="ECO:0000256" key="6">
    <source>
        <dbReference type="RuleBase" id="RU003767"/>
    </source>
</evidence>
<dbReference type="GO" id="GO:0046982">
    <property type="term" value="F:protein heterodimerization activity"/>
    <property type="evidence" value="ECO:0007669"/>
    <property type="project" value="InterPro"/>
</dbReference>
<dbReference type="InterPro" id="IPR032454">
    <property type="entry name" value="Histone_H2A_C"/>
</dbReference>
<dbReference type="GO" id="GO:0003677">
    <property type="term" value="F:DNA binding"/>
    <property type="evidence" value="ECO:0007669"/>
    <property type="project" value="UniProtKB-KW"/>
</dbReference>
<feature type="region of interest" description="Disordered" evidence="7">
    <location>
        <begin position="1"/>
        <end position="22"/>
    </location>
</feature>
<dbReference type="Proteomes" id="UP000886520">
    <property type="component" value="Chromosome 12"/>
</dbReference>
<dbReference type="GO" id="GO:0005634">
    <property type="term" value="C:nucleus"/>
    <property type="evidence" value="ECO:0007669"/>
    <property type="project" value="UniProtKB-SubCell"/>
</dbReference>
<evidence type="ECO:0000313" key="10">
    <source>
        <dbReference type="Proteomes" id="UP000886520"/>
    </source>
</evidence>
<reference evidence="9" key="1">
    <citation type="submission" date="2021-01" db="EMBL/GenBank/DDBJ databases">
        <title>Adiantum capillus-veneris genome.</title>
        <authorList>
            <person name="Fang Y."/>
            <person name="Liao Q."/>
        </authorList>
    </citation>
    <scope>NUCLEOTIDE SEQUENCE</scope>
    <source>
        <strain evidence="9">H3</strain>
        <tissue evidence="9">Leaf</tissue>
    </source>
</reference>
<dbReference type="Gene3D" id="1.10.20.10">
    <property type="entry name" value="Histone, subunit A"/>
    <property type="match status" value="1"/>
</dbReference>
<evidence type="ECO:0000256" key="7">
    <source>
        <dbReference type="SAM" id="MobiDB-lite"/>
    </source>
</evidence>
<keyword evidence="4 6" id="KW-0158">Chromosome</keyword>
<dbReference type="PANTHER" id="PTHR23430">
    <property type="entry name" value="HISTONE H2A"/>
    <property type="match status" value="1"/>
</dbReference>
<name>A0A9D4UQC2_ADICA</name>
<comment type="subunit">
    <text evidence="6">The nucleosome is a histone octamer containing two molecules each of H2A, H2B, H3 and H4 assembled in one H3-H4 heterotetramer and two H2A-H2B heterodimers. The octamer wraps approximately 147 bp of DNA.</text>
</comment>
<dbReference type="CDD" id="cd00074">
    <property type="entry name" value="HFD_H2A"/>
    <property type="match status" value="1"/>
</dbReference>
<dbReference type="SUPFAM" id="SSF47113">
    <property type="entry name" value="Histone-fold"/>
    <property type="match status" value="1"/>
</dbReference>
<gene>
    <name evidence="9" type="ORF">GOP47_0012254</name>
</gene>
<comment type="caution">
    <text evidence="9">The sequence shown here is derived from an EMBL/GenBank/DDBJ whole genome shotgun (WGS) entry which is preliminary data.</text>
</comment>
<keyword evidence="10" id="KW-1185">Reference proteome</keyword>
<sequence length="168" mass="18022">MESAREYAAAGGGGGRGKAKVTIRRSQSQRAGLLFPVGRLARHLRHGNYAPRIGWGAPLFLAGALQYLASEVLYLAGNVAQANGKHKISNRHIHLAIGCDAELSKLLSHVIIPSAGVVPFLHPSLLPQPKPNSNNCPHHTCTSTVTNPFDIPSLFPEERRQGPDSLTL</sequence>
<dbReference type="GO" id="GO:0030527">
    <property type="term" value="F:structural constituent of chromatin"/>
    <property type="evidence" value="ECO:0007669"/>
    <property type="project" value="InterPro"/>
</dbReference>
<dbReference type="AlphaFoldDB" id="A0A9D4UQC2"/>
<evidence type="ECO:0000256" key="2">
    <source>
        <dbReference type="ARBA" id="ARBA00004286"/>
    </source>
</evidence>
<evidence type="ECO:0000259" key="8">
    <source>
        <dbReference type="Pfam" id="PF16211"/>
    </source>
</evidence>
<dbReference type="Pfam" id="PF16211">
    <property type="entry name" value="Histone_H2A_C"/>
    <property type="match status" value="1"/>
</dbReference>
<proteinExistence type="inferred from homology"/>
<feature type="region of interest" description="Disordered" evidence="7">
    <location>
        <begin position="149"/>
        <end position="168"/>
    </location>
</feature>
<dbReference type="InterPro" id="IPR009072">
    <property type="entry name" value="Histone-fold"/>
</dbReference>
<evidence type="ECO:0000256" key="4">
    <source>
        <dbReference type="ARBA" id="ARBA00022454"/>
    </source>
</evidence>